<dbReference type="InterPro" id="IPR001173">
    <property type="entry name" value="Glyco_trans_2-like"/>
</dbReference>
<dbReference type="PANTHER" id="PTHR43179:SF12">
    <property type="entry name" value="GALACTOFURANOSYLTRANSFERASE GLFT2"/>
    <property type="match status" value="1"/>
</dbReference>
<sequence length="785" mass="89531">MSTGYKIKAFLGSKLRKFLTAVCLLPSSFAYYKNFSAMYAHIKVGKCFFLDQIKNYHQIVSKMKLWIFPFKYIALPMFIFALSLYQNKSIVISMRQIAQNIKKYGWRGLISLDHITGFSQQYSLEFQEILNAWNKDHPRICAFDQNLTVVIPVFNGIEHLRRLLPQIIERSPQQTQFIFIDDVSTDDKVIPFISDAIKKYKTCKLISNKKNLGFVKTVNKGMAMVETPFAIIANTDILVPEDWVPRIMHPFVSDRKIASATPFSNSAALFSFPKPGQDNALIPPFTLDEVDTAFQGVKADSAPECRTHSGVGFCMAIDMACWREIGPFDEDTFGRGYGEETDWCMRADSRGWANVLVPNLFVQHVHGGSFMAAEKKRLCQEHMQIVRKRWPKQIADMRRHVATDPWKSYRTLAALLLSQGGKGCLLLIDWQGEGVGARAYRDFQLGRFKDEGWRVLLLTYNNAATTFCLELSFINIDTNISIELDKIETLFHIIKINHVFINNLAFYPQPEEFMARLIRLRKNYQFYLEYVFHDFLSICPSIFLLNKEGYCAGGSVESCTNCVSNQKILMRTDMQAWRAAWRGLFAACDGIRCFSESTLDIAGKFFDISAKTRVCEHAPLQPALVGKWQPPLPGDQLHPVAFIGNFDFCKGNSIILELADKIKNERLPLRLIVIGRNESRYAHDAITFHGKYDRKDLPEILSKYGVEAALFPSIWPETFSYVVQEIMLMGLPFVCFDLGAPAERVRKSAYKDSVIAHDVSSDSMMNALDALFSRKYGIHILQKSS</sequence>
<feature type="signal peptide" evidence="5">
    <location>
        <begin position="1"/>
        <end position="32"/>
    </location>
</feature>
<reference evidence="7 8" key="1">
    <citation type="submission" date="2019-09" db="EMBL/GenBank/DDBJ databases">
        <title>In-depth cultivation of the pig gut microbiome towards novel bacterial diversity and tailored functional studies.</title>
        <authorList>
            <person name="Wylensek D."/>
            <person name="Hitch T.C.A."/>
            <person name="Clavel T."/>
        </authorList>
    </citation>
    <scope>NUCLEOTIDE SEQUENCE [LARGE SCALE GENOMIC DNA]</scope>
    <source>
        <strain evidence="7 8">PG-178-WT-4</strain>
    </source>
</reference>
<accession>A0A6L5XQG7</accession>
<organism evidence="7 8">
    <name type="scientific">Desulfovibrio porci</name>
    <dbReference type="NCBI Taxonomy" id="2605782"/>
    <lineage>
        <taxon>Bacteria</taxon>
        <taxon>Pseudomonadati</taxon>
        <taxon>Thermodesulfobacteriota</taxon>
        <taxon>Desulfovibrionia</taxon>
        <taxon>Desulfovibrionales</taxon>
        <taxon>Desulfovibrionaceae</taxon>
        <taxon>Desulfovibrio</taxon>
    </lineage>
</organism>
<dbReference type="AlphaFoldDB" id="A0A6L5XQG7"/>
<evidence type="ECO:0000313" key="7">
    <source>
        <dbReference type="EMBL" id="MSS29121.1"/>
    </source>
</evidence>
<evidence type="ECO:0000313" key="8">
    <source>
        <dbReference type="Proteomes" id="UP000477488"/>
    </source>
</evidence>
<evidence type="ECO:0000256" key="2">
    <source>
        <dbReference type="ARBA" id="ARBA00022676"/>
    </source>
</evidence>
<dbReference type="SUPFAM" id="SSF53756">
    <property type="entry name" value="UDP-Glycosyltransferase/glycogen phosphorylase"/>
    <property type="match status" value="1"/>
</dbReference>
<dbReference type="PANTHER" id="PTHR43179">
    <property type="entry name" value="RHAMNOSYLTRANSFERASE WBBL"/>
    <property type="match status" value="1"/>
</dbReference>
<feature type="transmembrane region" description="Helical" evidence="4">
    <location>
        <begin position="65"/>
        <end position="85"/>
    </location>
</feature>
<keyword evidence="4" id="KW-1133">Transmembrane helix</keyword>
<dbReference type="InterPro" id="IPR029044">
    <property type="entry name" value="Nucleotide-diphossugar_trans"/>
</dbReference>
<evidence type="ECO:0000256" key="4">
    <source>
        <dbReference type="SAM" id="Phobius"/>
    </source>
</evidence>
<dbReference type="SUPFAM" id="SSF53448">
    <property type="entry name" value="Nucleotide-diphospho-sugar transferases"/>
    <property type="match status" value="1"/>
</dbReference>
<dbReference type="EMBL" id="VUMH01000023">
    <property type="protein sequence ID" value="MSS29121.1"/>
    <property type="molecule type" value="Genomic_DNA"/>
</dbReference>
<comment type="caution">
    <text evidence="7">The sequence shown here is derived from an EMBL/GenBank/DDBJ whole genome shotgun (WGS) entry which is preliminary data.</text>
</comment>
<keyword evidence="5" id="KW-0732">Signal</keyword>
<protein>
    <submittedName>
        <fullName evidence="7">Glycosyltransferase</fullName>
    </submittedName>
</protein>
<evidence type="ECO:0000256" key="5">
    <source>
        <dbReference type="SAM" id="SignalP"/>
    </source>
</evidence>
<evidence type="ECO:0000256" key="1">
    <source>
        <dbReference type="ARBA" id="ARBA00006739"/>
    </source>
</evidence>
<dbReference type="RefSeq" id="WP_154513215.1">
    <property type="nucleotide sequence ID" value="NZ_VUMH01000023.1"/>
</dbReference>
<dbReference type="Pfam" id="PF00535">
    <property type="entry name" value="Glycos_transf_2"/>
    <property type="match status" value="1"/>
</dbReference>
<evidence type="ECO:0000259" key="6">
    <source>
        <dbReference type="Pfam" id="PF00535"/>
    </source>
</evidence>
<feature type="chain" id="PRO_5026963519" evidence="5">
    <location>
        <begin position="33"/>
        <end position="785"/>
    </location>
</feature>
<proteinExistence type="inferred from homology"/>
<name>A0A6L5XQG7_9BACT</name>
<feature type="domain" description="Glycosyltransferase 2-like" evidence="6">
    <location>
        <begin position="148"/>
        <end position="274"/>
    </location>
</feature>
<dbReference type="Pfam" id="PF13692">
    <property type="entry name" value="Glyco_trans_1_4"/>
    <property type="match status" value="1"/>
</dbReference>
<gene>
    <name evidence="7" type="ORF">FYJ44_14055</name>
</gene>
<keyword evidence="4" id="KW-0812">Transmembrane</keyword>
<keyword evidence="2" id="KW-0328">Glycosyltransferase</keyword>
<evidence type="ECO:0000256" key="3">
    <source>
        <dbReference type="ARBA" id="ARBA00022679"/>
    </source>
</evidence>
<keyword evidence="3 7" id="KW-0808">Transferase</keyword>
<keyword evidence="4" id="KW-0472">Membrane</keyword>
<keyword evidence="8" id="KW-1185">Reference proteome</keyword>
<dbReference type="GO" id="GO:0016757">
    <property type="term" value="F:glycosyltransferase activity"/>
    <property type="evidence" value="ECO:0007669"/>
    <property type="project" value="UniProtKB-KW"/>
</dbReference>
<dbReference type="Gene3D" id="3.90.550.10">
    <property type="entry name" value="Spore Coat Polysaccharide Biosynthesis Protein SpsA, Chain A"/>
    <property type="match status" value="1"/>
</dbReference>
<dbReference type="Gene3D" id="3.40.50.2000">
    <property type="entry name" value="Glycogen Phosphorylase B"/>
    <property type="match status" value="1"/>
</dbReference>
<comment type="similarity">
    <text evidence="1">Belongs to the glycosyltransferase 2 family.</text>
</comment>
<dbReference type="Proteomes" id="UP000477488">
    <property type="component" value="Unassembled WGS sequence"/>
</dbReference>